<dbReference type="Proteomes" id="UP000663864">
    <property type="component" value="Unassembled WGS sequence"/>
</dbReference>
<evidence type="ECO:0000313" key="4">
    <source>
        <dbReference type="EMBL" id="CAF3944292.1"/>
    </source>
</evidence>
<feature type="signal peptide" evidence="1">
    <location>
        <begin position="1"/>
        <end position="21"/>
    </location>
</feature>
<proteinExistence type="predicted"/>
<dbReference type="AlphaFoldDB" id="A0A813WU23"/>
<dbReference type="EMBL" id="CAJOBD010003374">
    <property type="protein sequence ID" value="CAF3944292.1"/>
    <property type="molecule type" value="Genomic_DNA"/>
</dbReference>
<feature type="chain" id="PRO_5036223396" evidence="1">
    <location>
        <begin position="22"/>
        <end position="389"/>
    </location>
</feature>
<gene>
    <name evidence="4" type="ORF">JBS370_LOCUS23172</name>
    <name evidence="3" type="ORF">JXQ802_LOCUS7159</name>
    <name evidence="2" type="ORF">ZHD862_LOCUS4108</name>
</gene>
<reference evidence="3" key="1">
    <citation type="submission" date="2021-02" db="EMBL/GenBank/DDBJ databases">
        <authorList>
            <person name="Nowell W R."/>
        </authorList>
    </citation>
    <scope>NUCLEOTIDE SEQUENCE</scope>
</reference>
<sequence>MWLVFNVFCIYLFLWPFVSHAEINEINRPTVGIIRWDAWNLINGQYDAISYYSHRAMSPEHFHYRLPFFAKINSDTNVTINGDTQEIMDEEILYAKFAGFDYWAFDTYCAFGPNCTTNSSYCVQYYKQTSNQYCPQNPAYGLNRYLSSQYVSLINFTFVLLGSSPCDDKFQESYIEFMIHPQFQTVLDGRPLLYLFQFDDEEAQLCGGGWHGSGQVFNNFRQKVINRGLKNPYMVLMDGDIERCKTNAAAIGFDAISSYGIGGGGTIEGSPFSDEVQRSEQWWNAAIQSGAKVVITLPTGWDPRPRYEHPVPWVNQGPEHFLQPTAEELQNFFKNSIQLTCMNKNITEAQTIIVYAWNESSENGASLIPSIGNGTYYVRALSEILPMSC</sequence>
<dbReference type="Gene3D" id="3.20.20.80">
    <property type="entry name" value="Glycosidases"/>
    <property type="match status" value="1"/>
</dbReference>
<evidence type="ECO:0000313" key="5">
    <source>
        <dbReference type="Proteomes" id="UP000663870"/>
    </source>
</evidence>
<evidence type="ECO:0000256" key="1">
    <source>
        <dbReference type="SAM" id="SignalP"/>
    </source>
</evidence>
<dbReference type="EMBL" id="CAJNOL010000118">
    <property type="protein sequence ID" value="CAF0860441.1"/>
    <property type="molecule type" value="Genomic_DNA"/>
</dbReference>
<comment type="caution">
    <text evidence="3">The sequence shown here is derived from an EMBL/GenBank/DDBJ whole genome shotgun (WGS) entry which is preliminary data.</text>
</comment>
<dbReference type="EMBL" id="CAJNOT010000096">
    <property type="protein sequence ID" value="CAF0835745.1"/>
    <property type="molecule type" value="Genomic_DNA"/>
</dbReference>
<keyword evidence="5" id="KW-1185">Reference proteome</keyword>
<dbReference type="Proteomes" id="UP000663870">
    <property type="component" value="Unassembled WGS sequence"/>
</dbReference>
<accession>A0A813WU23</accession>
<evidence type="ECO:0000313" key="2">
    <source>
        <dbReference type="EMBL" id="CAF0835745.1"/>
    </source>
</evidence>
<keyword evidence="1" id="KW-0732">Signal</keyword>
<dbReference type="Proteomes" id="UP000663836">
    <property type="component" value="Unassembled WGS sequence"/>
</dbReference>
<organism evidence="3 5">
    <name type="scientific">Rotaria sordida</name>
    <dbReference type="NCBI Taxonomy" id="392033"/>
    <lineage>
        <taxon>Eukaryota</taxon>
        <taxon>Metazoa</taxon>
        <taxon>Spiralia</taxon>
        <taxon>Gnathifera</taxon>
        <taxon>Rotifera</taxon>
        <taxon>Eurotatoria</taxon>
        <taxon>Bdelloidea</taxon>
        <taxon>Philodinida</taxon>
        <taxon>Philodinidae</taxon>
        <taxon>Rotaria</taxon>
    </lineage>
</organism>
<protein>
    <submittedName>
        <fullName evidence="3">Uncharacterized protein</fullName>
    </submittedName>
</protein>
<evidence type="ECO:0000313" key="3">
    <source>
        <dbReference type="EMBL" id="CAF0860441.1"/>
    </source>
</evidence>
<name>A0A813WU23_9BILA</name>